<dbReference type="WBParaSite" id="HCON_00038430-00001">
    <property type="protein sequence ID" value="HCON_00038430-00001"/>
    <property type="gene ID" value="HCON_00038430"/>
</dbReference>
<reference evidence="2" key="1">
    <citation type="submission" date="2020-12" db="UniProtKB">
        <authorList>
            <consortium name="WormBaseParasite"/>
        </authorList>
    </citation>
    <scope>IDENTIFICATION</scope>
    <source>
        <strain evidence="2">MHco3</strain>
    </source>
</reference>
<name>A0A7I4Y1Z7_HAECO</name>
<evidence type="ECO:0000313" key="2">
    <source>
        <dbReference type="WBParaSite" id="HCON_00038430-00001"/>
    </source>
</evidence>
<dbReference type="Proteomes" id="UP000025227">
    <property type="component" value="Unplaced"/>
</dbReference>
<proteinExistence type="predicted"/>
<dbReference type="AlphaFoldDB" id="A0A7I4Y1Z7"/>
<accession>A0A7I4Y1Z7</accession>
<keyword evidence="1" id="KW-1185">Reference proteome</keyword>
<organism evidence="1 2">
    <name type="scientific">Haemonchus contortus</name>
    <name type="common">Barber pole worm</name>
    <dbReference type="NCBI Taxonomy" id="6289"/>
    <lineage>
        <taxon>Eukaryota</taxon>
        <taxon>Metazoa</taxon>
        <taxon>Ecdysozoa</taxon>
        <taxon>Nematoda</taxon>
        <taxon>Chromadorea</taxon>
        <taxon>Rhabditida</taxon>
        <taxon>Rhabditina</taxon>
        <taxon>Rhabditomorpha</taxon>
        <taxon>Strongyloidea</taxon>
        <taxon>Trichostrongylidae</taxon>
        <taxon>Haemonchus</taxon>
    </lineage>
</organism>
<protein>
    <submittedName>
        <fullName evidence="2">Uncharacterized protein</fullName>
    </submittedName>
</protein>
<evidence type="ECO:0000313" key="1">
    <source>
        <dbReference type="Proteomes" id="UP000025227"/>
    </source>
</evidence>
<sequence>MFFLLAPSRPPRQVTPLYNTIVVRIFIGSPSSRPGRSACNAPGDLYRTRARLISAINLVDIIFIHSIITDSPINQFINSSPITTKSETNWKILFYYLKVDID</sequence>